<dbReference type="GO" id="GO:0042054">
    <property type="term" value="F:histone methyltransferase activity"/>
    <property type="evidence" value="ECO:0007669"/>
    <property type="project" value="TreeGrafter"/>
</dbReference>
<dbReference type="EMBL" id="CAHR02000104">
    <property type="protein sequence ID" value="CCG82836.1"/>
    <property type="molecule type" value="Genomic_DNA"/>
</dbReference>
<evidence type="ECO:0000256" key="1">
    <source>
        <dbReference type="ARBA" id="ARBA00004123"/>
    </source>
</evidence>
<keyword evidence="14" id="KW-0689">Ribosomal protein</keyword>
<evidence type="ECO:0000256" key="10">
    <source>
        <dbReference type="PROSITE-ProRule" id="PRU01015"/>
    </source>
</evidence>
<proteinExistence type="predicted"/>
<dbReference type="EC" id="2.1.1.319" evidence="2"/>
<evidence type="ECO:0000256" key="6">
    <source>
        <dbReference type="ARBA" id="ARBA00022691"/>
    </source>
</evidence>
<keyword evidence="3" id="KW-0597">Phosphoprotein</keyword>
<dbReference type="Pfam" id="PF22528">
    <property type="entry name" value="PRMT_C"/>
    <property type="match status" value="1"/>
</dbReference>
<comment type="caution">
    <text evidence="14">The sequence shown here is derived from an EMBL/GenBank/DDBJ whole genome shotgun (WGS) entry which is preliminary data.</text>
</comment>
<dbReference type="AlphaFoldDB" id="R4XED5"/>
<dbReference type="InterPro" id="IPR041698">
    <property type="entry name" value="Methyltransf_25"/>
</dbReference>
<keyword evidence="7" id="KW-0539">Nucleus</keyword>
<evidence type="ECO:0000256" key="5">
    <source>
        <dbReference type="ARBA" id="ARBA00022679"/>
    </source>
</evidence>
<comment type="catalytic activity">
    <reaction evidence="8">
        <text>L-arginyl-[protein] + 2 S-adenosyl-L-methionine = N(omega),N(omega)-dimethyl-L-arginyl-[protein] + 2 S-adenosyl-L-homocysteine + 2 H(+)</text>
        <dbReference type="Rhea" id="RHEA:48096"/>
        <dbReference type="Rhea" id="RHEA-COMP:10532"/>
        <dbReference type="Rhea" id="RHEA-COMP:11991"/>
        <dbReference type="ChEBI" id="CHEBI:15378"/>
        <dbReference type="ChEBI" id="CHEBI:29965"/>
        <dbReference type="ChEBI" id="CHEBI:57856"/>
        <dbReference type="ChEBI" id="CHEBI:59789"/>
        <dbReference type="ChEBI" id="CHEBI:61897"/>
        <dbReference type="EC" id="2.1.1.319"/>
    </reaction>
    <physiologicalReaction direction="left-to-right" evidence="8">
        <dbReference type="Rhea" id="RHEA:48097"/>
    </physiologicalReaction>
</comment>
<dbReference type="GO" id="GO:0032259">
    <property type="term" value="P:methylation"/>
    <property type="evidence" value="ECO:0007669"/>
    <property type="project" value="UniProtKB-KW"/>
</dbReference>
<dbReference type="InterPro" id="IPR036236">
    <property type="entry name" value="Znf_C2H2_sf"/>
</dbReference>
<dbReference type="OrthoDB" id="7848332at2759"/>
<dbReference type="GO" id="GO:0035242">
    <property type="term" value="F:protein-arginine omega-N asymmetric methyltransferase activity"/>
    <property type="evidence" value="ECO:0007669"/>
    <property type="project" value="UniProtKB-EC"/>
</dbReference>
<dbReference type="GO" id="GO:0005634">
    <property type="term" value="C:nucleus"/>
    <property type="evidence" value="ECO:0007669"/>
    <property type="project" value="UniProtKB-SubCell"/>
</dbReference>
<evidence type="ECO:0000259" key="12">
    <source>
        <dbReference type="Pfam" id="PF13649"/>
    </source>
</evidence>
<dbReference type="CDD" id="cd02440">
    <property type="entry name" value="AdoMet_MTases"/>
    <property type="match status" value="1"/>
</dbReference>
<evidence type="ECO:0000256" key="9">
    <source>
        <dbReference type="ARBA" id="ARBA00049303"/>
    </source>
</evidence>
<keyword evidence="5 10" id="KW-0808">Transferase</keyword>
<evidence type="ECO:0000256" key="11">
    <source>
        <dbReference type="SAM" id="MobiDB-lite"/>
    </source>
</evidence>
<evidence type="ECO:0000259" key="13">
    <source>
        <dbReference type="Pfam" id="PF22528"/>
    </source>
</evidence>
<dbReference type="PROSITE" id="PS51678">
    <property type="entry name" value="SAM_MT_PRMT"/>
    <property type="match status" value="1"/>
</dbReference>
<dbReference type="PANTHER" id="PTHR11006">
    <property type="entry name" value="PROTEIN ARGININE N-METHYLTRANSFERASE"/>
    <property type="match status" value="1"/>
</dbReference>
<dbReference type="SUPFAM" id="SSF53335">
    <property type="entry name" value="S-adenosyl-L-methionine-dependent methyltransferases"/>
    <property type="match status" value="1"/>
</dbReference>
<accession>R4XED5</accession>
<keyword evidence="15" id="KW-1185">Reference proteome</keyword>
<dbReference type="InterPro" id="IPR029063">
    <property type="entry name" value="SAM-dependent_MTases_sf"/>
</dbReference>
<dbReference type="Gene3D" id="3.40.50.150">
    <property type="entry name" value="Vaccinia Virus protein VP39"/>
    <property type="match status" value="1"/>
</dbReference>
<sequence>MSSSHESNWSDAEDETYKFKAFHDERVFESLDELLQHERTEHNFDLSRVRQDLKLNLYDTIKVVNCVRTHQLQESQVRETIKEITGNESYLQPALENDAVLFHLVDDDDERENLVSDSQDNWRTKFEALEAQHALLQQAMRSSIEARSSKSDEDAKGPDNDTYYFDSYGYNDIHETMLKDTVRTDAYRDAVYDNKDIFKGKTVLDVGCGTGILSMFCAKAGAKHVFAIDNSNIIDKARSNAYENGLDDQITFIKGKVEHVKLLVESVDIIISEWMGYALLYESMLDSVLTARDRFLAADGLMLPSITTMVVAGLSDKDYYDDRVNFWSDVYGFKMGAMKDGIFDDILVDSLKPTSLGTKPAIFKSLDIHEVKISDLVFTAPFTLDPLPGHESIIAFHIWFDTFFTRSREQSSLAQTPVEGSVRTETGNAFSTGPHGTPTHWKQAVLLIDGHVKVPDNGQVRGSIEYRKGATNPRFLEIVVKWRVHAQDGQVIGAEEGPRSQVWHLA</sequence>
<evidence type="ECO:0000256" key="7">
    <source>
        <dbReference type="ARBA" id="ARBA00023242"/>
    </source>
</evidence>
<organism evidence="14 15">
    <name type="scientific">Taphrina deformans (strain PYCC 5710 / ATCC 11124 / CBS 356.35 / IMI 108563 / JCM 9778 / NBRC 8474)</name>
    <name type="common">Peach leaf curl fungus</name>
    <name type="synonym">Lalaria deformans</name>
    <dbReference type="NCBI Taxonomy" id="1097556"/>
    <lineage>
        <taxon>Eukaryota</taxon>
        <taxon>Fungi</taxon>
        <taxon>Dikarya</taxon>
        <taxon>Ascomycota</taxon>
        <taxon>Taphrinomycotina</taxon>
        <taxon>Taphrinomycetes</taxon>
        <taxon>Taphrinales</taxon>
        <taxon>Taphrinaceae</taxon>
        <taxon>Taphrina</taxon>
    </lineage>
</organism>
<dbReference type="GO" id="GO:0005840">
    <property type="term" value="C:ribosome"/>
    <property type="evidence" value="ECO:0007669"/>
    <property type="project" value="UniProtKB-KW"/>
</dbReference>
<dbReference type="Pfam" id="PF13649">
    <property type="entry name" value="Methyltransf_25"/>
    <property type="match status" value="1"/>
</dbReference>
<dbReference type="PANTHER" id="PTHR11006:SF123">
    <property type="entry name" value="RIBOSOMAL PROTEIN ARGININE N-METHYLTRANSFERASE RMT3"/>
    <property type="match status" value="1"/>
</dbReference>
<reference evidence="14 15" key="1">
    <citation type="journal article" date="2013" name="MBio">
        <title>Genome sequencing of the plant pathogen Taphrina deformans, the causal agent of peach leaf curl.</title>
        <authorList>
            <person name="Cisse O.H."/>
            <person name="Almeida J.M.G.C.F."/>
            <person name="Fonseca A."/>
            <person name="Kumar A.A."/>
            <person name="Salojaervi J."/>
            <person name="Overmyer K."/>
            <person name="Hauser P.M."/>
            <person name="Pagni M."/>
        </authorList>
    </citation>
    <scope>NUCLEOTIDE SEQUENCE [LARGE SCALE GENOMIC DNA]</scope>
    <source>
        <strain evidence="15">PYCC 5710 / ATCC 11124 / CBS 356.35 / IMI 108563 / JCM 9778 / NBRC 8474</strain>
    </source>
</reference>
<dbReference type="eggNOG" id="KOG1499">
    <property type="taxonomic scope" value="Eukaryota"/>
</dbReference>
<evidence type="ECO:0000256" key="2">
    <source>
        <dbReference type="ARBA" id="ARBA00011925"/>
    </source>
</evidence>
<feature type="domain" description="Protein arginine N-methyltransferase" evidence="13">
    <location>
        <begin position="307"/>
        <end position="485"/>
    </location>
</feature>
<dbReference type="InterPro" id="IPR055135">
    <property type="entry name" value="PRMT_dom"/>
</dbReference>
<keyword evidence="6 10" id="KW-0949">S-adenosyl-L-methionine</keyword>
<evidence type="ECO:0000313" key="14">
    <source>
        <dbReference type="EMBL" id="CCG82836.1"/>
    </source>
</evidence>
<feature type="region of interest" description="Disordered" evidence="11">
    <location>
        <begin position="414"/>
        <end position="438"/>
    </location>
</feature>
<gene>
    <name evidence="14" type="ORF">TAPDE_002969</name>
</gene>
<evidence type="ECO:0000256" key="4">
    <source>
        <dbReference type="ARBA" id="ARBA00022603"/>
    </source>
</evidence>
<dbReference type="STRING" id="1097556.R4XED5"/>
<comment type="subcellular location">
    <subcellularLocation>
        <location evidence="1">Nucleus</location>
    </subcellularLocation>
</comment>
<dbReference type="Proteomes" id="UP000013776">
    <property type="component" value="Unassembled WGS sequence"/>
</dbReference>
<name>R4XED5_TAPDE</name>
<dbReference type="FunFam" id="3.40.50.150:FF:000034">
    <property type="entry name" value="Protein arginine N-methyltransferase 3"/>
    <property type="match status" value="1"/>
</dbReference>
<protein>
    <recommendedName>
        <fullName evidence="2">type I protein arginine methyltransferase</fullName>
        <ecNumber evidence="2">2.1.1.319</ecNumber>
    </recommendedName>
</protein>
<keyword evidence="14" id="KW-0687">Ribonucleoprotein</keyword>
<evidence type="ECO:0000256" key="8">
    <source>
        <dbReference type="ARBA" id="ARBA00047384"/>
    </source>
</evidence>
<evidence type="ECO:0000256" key="3">
    <source>
        <dbReference type="ARBA" id="ARBA00022553"/>
    </source>
</evidence>
<dbReference type="SUPFAM" id="SSF57667">
    <property type="entry name" value="beta-beta-alpha zinc fingers"/>
    <property type="match status" value="1"/>
</dbReference>
<feature type="domain" description="Methyltransferase" evidence="12">
    <location>
        <begin position="203"/>
        <end position="300"/>
    </location>
</feature>
<dbReference type="InterPro" id="IPR025799">
    <property type="entry name" value="Arg_MeTrfase"/>
</dbReference>
<evidence type="ECO:0000313" key="15">
    <source>
        <dbReference type="Proteomes" id="UP000013776"/>
    </source>
</evidence>
<dbReference type="Gene3D" id="2.70.160.11">
    <property type="entry name" value="Hnrnp arginine n-methyltransferase1"/>
    <property type="match status" value="1"/>
</dbReference>
<comment type="catalytic activity">
    <reaction evidence="9">
        <text>L-arginyl-[protein] + S-adenosyl-L-methionine = N(omega)-methyl-L-arginyl-[protein] + S-adenosyl-L-homocysteine + H(+)</text>
        <dbReference type="Rhea" id="RHEA:48100"/>
        <dbReference type="Rhea" id="RHEA-COMP:10532"/>
        <dbReference type="Rhea" id="RHEA-COMP:11990"/>
        <dbReference type="ChEBI" id="CHEBI:15378"/>
        <dbReference type="ChEBI" id="CHEBI:29965"/>
        <dbReference type="ChEBI" id="CHEBI:57856"/>
        <dbReference type="ChEBI" id="CHEBI:59789"/>
        <dbReference type="ChEBI" id="CHEBI:65280"/>
    </reaction>
    <physiologicalReaction direction="left-to-right" evidence="9">
        <dbReference type="Rhea" id="RHEA:48101"/>
    </physiologicalReaction>
</comment>
<keyword evidence="4 10" id="KW-0489">Methyltransferase</keyword>